<comment type="caution">
    <text evidence="2">The sequence shown here is derived from an EMBL/GenBank/DDBJ whole genome shotgun (WGS) entry which is preliminary data.</text>
</comment>
<dbReference type="InterPro" id="IPR039319">
    <property type="entry name" value="ELF3-like"/>
</dbReference>
<proteinExistence type="predicted"/>
<feature type="region of interest" description="Disordered" evidence="1">
    <location>
        <begin position="475"/>
        <end position="585"/>
    </location>
</feature>
<feature type="compositionally biased region" description="Polar residues" evidence="1">
    <location>
        <begin position="487"/>
        <end position="523"/>
    </location>
</feature>
<evidence type="ECO:0000313" key="3">
    <source>
        <dbReference type="Proteomes" id="UP000249390"/>
    </source>
</evidence>
<feature type="region of interest" description="Disordered" evidence="1">
    <location>
        <begin position="231"/>
        <end position="269"/>
    </location>
</feature>
<feature type="compositionally biased region" description="Polar residues" evidence="1">
    <location>
        <begin position="184"/>
        <end position="195"/>
    </location>
</feature>
<feature type="region of interest" description="Disordered" evidence="1">
    <location>
        <begin position="180"/>
        <end position="214"/>
    </location>
</feature>
<accession>A0A328DIC6</accession>
<evidence type="ECO:0000313" key="2">
    <source>
        <dbReference type="EMBL" id="RAL43901.1"/>
    </source>
</evidence>
<feature type="compositionally biased region" description="Polar residues" evidence="1">
    <location>
        <begin position="254"/>
        <end position="269"/>
    </location>
</feature>
<sequence length="585" mass="64703">MGIVVEELRKGKMKGEEKDKEKLMDHHPIFPRLHISDADRRGPRAPPRNKMAALTEEPYPANSLPPISMLPLPPPNLAALSHADSNEKMFSTFCYPSGLSHPYASAIHFTHGEPSFTTPRNPNLTPINYQYLSDTGDFPSTSGYSFSAMKHGNDGDFSVPKFYHIGKHPKSENIEKIVEKGKDTPSSSNVCNKIQSSSEKPSKKSPNVIKKRNHFEKESCNLGDEYFEDDDEYGKMEKSDKKRSASMMEDHDQGPSQTGRNGDISNVSDVNLSPDDIVKMLGQKLFWKARKTILHQQRIFVQQIFELHRLIKVQKMIARSPDILFEDNIYTGKSLMTSSSTKKLPCTNAVEPKTYSSPKTKGISGSRAENIRDKKPILHEEPYSGLASPAHEAKSGPWCLPANQWLVPLRSPSEGLVYKPYSGPCPPPGAILAPLYGGCRPLNISYGIGLFPSPSVGQAYFQPYAMPVINSPTHDPSSVKPYGTKAIHNTSHGAQSGIVSNGAHQSLQTDRGSDLQGSTASSPSERDALSLFPTKPTGEDSDRPVHNQNNRQAFRVIKVVPHKPNTASESAARIFKSIQEERKQH</sequence>
<gene>
    <name evidence="2" type="ORF">DM860_014402</name>
</gene>
<dbReference type="GO" id="GO:2000028">
    <property type="term" value="P:regulation of photoperiodism, flowering"/>
    <property type="evidence" value="ECO:0007669"/>
    <property type="project" value="InterPro"/>
</dbReference>
<name>A0A328DIC6_9ASTE</name>
<dbReference type="EMBL" id="NQVE01000152">
    <property type="protein sequence ID" value="RAL43901.1"/>
    <property type="molecule type" value="Genomic_DNA"/>
</dbReference>
<evidence type="ECO:0000256" key="1">
    <source>
        <dbReference type="SAM" id="MobiDB-lite"/>
    </source>
</evidence>
<keyword evidence="3" id="KW-1185">Reference proteome</keyword>
<organism evidence="2 3">
    <name type="scientific">Cuscuta australis</name>
    <dbReference type="NCBI Taxonomy" id="267555"/>
    <lineage>
        <taxon>Eukaryota</taxon>
        <taxon>Viridiplantae</taxon>
        <taxon>Streptophyta</taxon>
        <taxon>Embryophyta</taxon>
        <taxon>Tracheophyta</taxon>
        <taxon>Spermatophyta</taxon>
        <taxon>Magnoliopsida</taxon>
        <taxon>eudicotyledons</taxon>
        <taxon>Gunneridae</taxon>
        <taxon>Pentapetalae</taxon>
        <taxon>asterids</taxon>
        <taxon>lamiids</taxon>
        <taxon>Solanales</taxon>
        <taxon>Convolvulaceae</taxon>
        <taxon>Cuscuteae</taxon>
        <taxon>Cuscuta</taxon>
        <taxon>Cuscuta subgen. Grammica</taxon>
        <taxon>Cuscuta sect. Cleistogrammica</taxon>
    </lineage>
</organism>
<feature type="region of interest" description="Disordered" evidence="1">
    <location>
        <begin position="1"/>
        <end position="49"/>
    </location>
</feature>
<reference evidence="2 3" key="1">
    <citation type="submission" date="2018-06" db="EMBL/GenBank/DDBJ databases">
        <title>The Genome of Cuscuta australis (Dodder) Provides Insight into the Evolution of Plant Parasitism.</title>
        <authorList>
            <person name="Liu H."/>
        </authorList>
    </citation>
    <scope>NUCLEOTIDE SEQUENCE [LARGE SCALE GENOMIC DNA]</scope>
    <source>
        <strain evidence="3">cv. Yunnan</strain>
        <tissue evidence="2">Vines</tissue>
    </source>
</reference>
<dbReference type="PANTHER" id="PTHR34281">
    <property type="entry name" value="PROTEIN EARLY FLOWERING 3"/>
    <property type="match status" value="1"/>
</dbReference>
<evidence type="ECO:0008006" key="4">
    <source>
        <dbReference type="Google" id="ProtNLM"/>
    </source>
</evidence>
<dbReference type="Proteomes" id="UP000249390">
    <property type="component" value="Unassembled WGS sequence"/>
</dbReference>
<feature type="compositionally biased region" description="Basic and acidic residues" evidence="1">
    <location>
        <begin position="233"/>
        <end position="253"/>
    </location>
</feature>
<protein>
    <recommendedName>
        <fullName evidence="4">Protein EARLY FLOWERING 3</fullName>
    </recommendedName>
</protein>
<feature type="compositionally biased region" description="Basic and acidic residues" evidence="1">
    <location>
        <begin position="1"/>
        <end position="42"/>
    </location>
</feature>
<dbReference type="AlphaFoldDB" id="A0A328DIC6"/>
<dbReference type="PANTHER" id="PTHR34281:SF24">
    <property type="entry name" value="PROTEIN EARLY FLOWERING 3-LIKE"/>
    <property type="match status" value="1"/>
</dbReference>